<keyword evidence="3" id="KW-1185">Reference proteome</keyword>
<evidence type="ECO:0000256" key="1">
    <source>
        <dbReference type="SAM" id="MobiDB-lite"/>
    </source>
</evidence>
<dbReference type="AlphaFoldDB" id="A0A9D4V8G5"/>
<dbReference type="EMBL" id="JABFUD020000003">
    <property type="protein sequence ID" value="KAI5081749.1"/>
    <property type="molecule type" value="Genomic_DNA"/>
</dbReference>
<organism evidence="2 3">
    <name type="scientific">Adiantum capillus-veneris</name>
    <name type="common">Maidenhair fern</name>
    <dbReference type="NCBI Taxonomy" id="13818"/>
    <lineage>
        <taxon>Eukaryota</taxon>
        <taxon>Viridiplantae</taxon>
        <taxon>Streptophyta</taxon>
        <taxon>Embryophyta</taxon>
        <taxon>Tracheophyta</taxon>
        <taxon>Polypodiopsida</taxon>
        <taxon>Polypodiidae</taxon>
        <taxon>Polypodiales</taxon>
        <taxon>Pteridineae</taxon>
        <taxon>Pteridaceae</taxon>
        <taxon>Vittarioideae</taxon>
        <taxon>Adiantum</taxon>
    </lineage>
</organism>
<evidence type="ECO:0000313" key="2">
    <source>
        <dbReference type="EMBL" id="KAI5081749.1"/>
    </source>
</evidence>
<feature type="compositionally biased region" description="Polar residues" evidence="1">
    <location>
        <begin position="1"/>
        <end position="15"/>
    </location>
</feature>
<dbReference type="OrthoDB" id="8062037at2759"/>
<feature type="region of interest" description="Disordered" evidence="1">
    <location>
        <begin position="1"/>
        <end position="31"/>
    </location>
</feature>
<proteinExistence type="predicted"/>
<accession>A0A9D4V8G5</accession>
<comment type="caution">
    <text evidence="2">The sequence shown here is derived from an EMBL/GenBank/DDBJ whole genome shotgun (WGS) entry which is preliminary data.</text>
</comment>
<reference evidence="2" key="1">
    <citation type="submission" date="2021-01" db="EMBL/GenBank/DDBJ databases">
        <title>Adiantum capillus-veneris genome.</title>
        <authorList>
            <person name="Fang Y."/>
            <person name="Liao Q."/>
        </authorList>
    </citation>
    <scope>NUCLEOTIDE SEQUENCE</scope>
    <source>
        <strain evidence="2">H3</strain>
        <tissue evidence="2">Leaf</tissue>
    </source>
</reference>
<dbReference type="PANTHER" id="PTHR47026">
    <property type="entry name" value="PIGMENTOSA GTPASE REGULATOR-LIKE PROTEIN, PUTATIVE-RELATED"/>
    <property type="match status" value="1"/>
</dbReference>
<gene>
    <name evidence="2" type="ORF">GOP47_0001492</name>
</gene>
<name>A0A9D4V8G5_ADICA</name>
<feature type="compositionally biased region" description="Basic and acidic residues" evidence="1">
    <location>
        <begin position="20"/>
        <end position="31"/>
    </location>
</feature>
<feature type="region of interest" description="Disordered" evidence="1">
    <location>
        <begin position="133"/>
        <end position="156"/>
    </location>
</feature>
<evidence type="ECO:0000313" key="3">
    <source>
        <dbReference type="Proteomes" id="UP000886520"/>
    </source>
</evidence>
<protein>
    <submittedName>
        <fullName evidence="2">Uncharacterized protein</fullName>
    </submittedName>
</protein>
<sequence>MPYTSDAENLNSARSLSPRMELHPAHKRDVSPVRPFRARPLDLDSRWSVDFHSSPYRRRDGNLSPYSSMDNLFGSVVGAAWPSGFKLTRDALKRPPATAIKLTYFSIKERVNHKDGKDVAMLTLQSAQKLNRNTSIASPSPCGSSTNSRRSMQRSPGRKWVYEAGVVTHEEQLRDIIKGLENCRKGWENDGNYVQASIVAKQIQALKIFLENKKRTTMTETHARETEAAEAAYKAELSEKNRLWSERFKVFQSEVIEHAQFLKQQHLLALQNFKTKMDTRTPKKPQLSRELLNERKVQTFLGKQGKYLEAQRVKKHADCKEVKELQATLAAYQAEVGLKEQALRAKQRTEMGILLQRAAQTRDELRKNKEQNLTCCAQRHKNIIRDLDALHKQEQLKHDHKMQKIVREFRALGGELRDLTHAMETLIVPALTELGGVEESASSILEVQCLNIGGLQS</sequence>
<dbReference type="PANTHER" id="PTHR47026:SF2">
    <property type="entry name" value="FLAGELLAR ASSOCIATED PROTEIN"/>
    <property type="match status" value="1"/>
</dbReference>
<dbReference type="Proteomes" id="UP000886520">
    <property type="component" value="Chromosome 2"/>
</dbReference>
<feature type="compositionally biased region" description="Polar residues" evidence="1">
    <location>
        <begin position="133"/>
        <end position="154"/>
    </location>
</feature>